<dbReference type="PROSITE" id="PS50949">
    <property type="entry name" value="HTH_GNTR"/>
    <property type="match status" value="1"/>
</dbReference>
<dbReference type="CDD" id="cd07377">
    <property type="entry name" value="WHTH_GntR"/>
    <property type="match status" value="1"/>
</dbReference>
<evidence type="ECO:0000259" key="4">
    <source>
        <dbReference type="PROSITE" id="PS50949"/>
    </source>
</evidence>
<evidence type="ECO:0000313" key="6">
    <source>
        <dbReference type="Proteomes" id="UP000680304"/>
    </source>
</evidence>
<dbReference type="Proteomes" id="UP000680304">
    <property type="component" value="Unassembled WGS sequence"/>
</dbReference>
<dbReference type="SUPFAM" id="SSF46785">
    <property type="entry name" value="Winged helix' DNA-binding domain"/>
    <property type="match status" value="1"/>
</dbReference>
<dbReference type="InterPro" id="IPR011711">
    <property type="entry name" value="GntR_C"/>
</dbReference>
<evidence type="ECO:0000256" key="3">
    <source>
        <dbReference type="ARBA" id="ARBA00023163"/>
    </source>
</evidence>
<dbReference type="InterPro" id="IPR036388">
    <property type="entry name" value="WH-like_DNA-bd_sf"/>
</dbReference>
<dbReference type="InterPro" id="IPR000524">
    <property type="entry name" value="Tscrpt_reg_HTH_GntR"/>
</dbReference>
<dbReference type="SMART" id="SM00345">
    <property type="entry name" value="HTH_GNTR"/>
    <property type="match status" value="1"/>
</dbReference>
<dbReference type="PANTHER" id="PTHR43537">
    <property type="entry name" value="TRANSCRIPTIONAL REGULATOR, GNTR FAMILY"/>
    <property type="match status" value="1"/>
</dbReference>
<keyword evidence="6" id="KW-1185">Reference proteome</keyword>
<dbReference type="InterPro" id="IPR036390">
    <property type="entry name" value="WH_DNA-bd_sf"/>
</dbReference>
<accession>A0ABQ4NBD4</accession>
<dbReference type="Gene3D" id="1.10.10.10">
    <property type="entry name" value="Winged helix-like DNA-binding domain superfamily/Winged helix DNA-binding domain"/>
    <property type="match status" value="1"/>
</dbReference>
<gene>
    <name evidence="5" type="ORF">PACILC2_40970</name>
</gene>
<dbReference type="RefSeq" id="WP_213530017.1">
    <property type="nucleotide sequence ID" value="NZ_BOVJ01000137.1"/>
</dbReference>
<keyword evidence="3" id="KW-0804">Transcription</keyword>
<reference evidence="5 6" key="1">
    <citation type="submission" date="2021-04" db="EMBL/GenBank/DDBJ databases">
        <title>Draft genome sequence of Paenibacillus cisolokensis, LC2-13A.</title>
        <authorList>
            <person name="Uke A."/>
            <person name="Chhe C."/>
            <person name="Baramee S."/>
            <person name="Kosugi A."/>
        </authorList>
    </citation>
    <scope>NUCLEOTIDE SEQUENCE [LARGE SCALE GENOMIC DNA]</scope>
    <source>
        <strain evidence="5 6">LC2-13A</strain>
    </source>
</reference>
<dbReference type="InterPro" id="IPR008920">
    <property type="entry name" value="TF_FadR/GntR_C"/>
</dbReference>
<feature type="domain" description="HTH gntR-type" evidence="4">
    <location>
        <begin position="3"/>
        <end position="70"/>
    </location>
</feature>
<organism evidence="5 6">
    <name type="scientific">Paenibacillus cisolokensis</name>
    <dbReference type="NCBI Taxonomy" id="1658519"/>
    <lineage>
        <taxon>Bacteria</taxon>
        <taxon>Bacillati</taxon>
        <taxon>Bacillota</taxon>
        <taxon>Bacilli</taxon>
        <taxon>Bacillales</taxon>
        <taxon>Paenibacillaceae</taxon>
        <taxon>Paenibacillus</taxon>
    </lineage>
</organism>
<evidence type="ECO:0000256" key="1">
    <source>
        <dbReference type="ARBA" id="ARBA00023015"/>
    </source>
</evidence>
<dbReference type="SUPFAM" id="SSF48008">
    <property type="entry name" value="GntR ligand-binding domain-like"/>
    <property type="match status" value="1"/>
</dbReference>
<dbReference type="Gene3D" id="1.20.120.530">
    <property type="entry name" value="GntR ligand-binding domain-like"/>
    <property type="match status" value="1"/>
</dbReference>
<evidence type="ECO:0000313" key="5">
    <source>
        <dbReference type="EMBL" id="GIQ65529.1"/>
    </source>
</evidence>
<name>A0ABQ4NBD4_9BACL</name>
<dbReference type="PANTHER" id="PTHR43537:SF51">
    <property type="entry name" value="HTH-TYPE TRANSCRIPTIONAL REGULATOR LGOR-RELATED"/>
    <property type="match status" value="1"/>
</dbReference>
<dbReference type="Pfam" id="PF07729">
    <property type="entry name" value="FCD"/>
    <property type="match status" value="1"/>
</dbReference>
<dbReference type="Pfam" id="PF00392">
    <property type="entry name" value="GntR"/>
    <property type="match status" value="1"/>
</dbReference>
<dbReference type="PRINTS" id="PR00035">
    <property type="entry name" value="HTHGNTR"/>
</dbReference>
<comment type="caution">
    <text evidence="5">The sequence shown here is derived from an EMBL/GenBank/DDBJ whole genome shotgun (WGS) entry which is preliminary data.</text>
</comment>
<keyword evidence="1" id="KW-0805">Transcription regulation</keyword>
<keyword evidence="2" id="KW-0238">DNA-binding</keyword>
<dbReference type="SMART" id="SM00895">
    <property type="entry name" value="FCD"/>
    <property type="match status" value="1"/>
</dbReference>
<proteinExistence type="predicted"/>
<protein>
    <submittedName>
        <fullName evidence="5">GntR family transcriptional regulator</fullName>
    </submittedName>
</protein>
<dbReference type="EMBL" id="BOVJ01000137">
    <property type="protein sequence ID" value="GIQ65529.1"/>
    <property type="molecule type" value="Genomic_DNA"/>
</dbReference>
<evidence type="ECO:0000256" key="2">
    <source>
        <dbReference type="ARBA" id="ARBA00023125"/>
    </source>
</evidence>
<sequence>MAETLKEKAYTSIRQRILDGTLKAGEFLTERSLVETLGMSRTPIRAALERLDVEGLVWYTPNKGLVVAEISLNRVDDFFDFRTALECHIVRKLAQRNWDQDDVDWFEENLRQQQQYVQDNDCARFTEADSLFHRKLARVYDNAEIVQTIESLQDRFYRTALSVLQKDAGHIQVSCEDHAAIFALIRQGEGDAAARKMEQHLVYGKRILVM</sequence>